<evidence type="ECO:0000256" key="6">
    <source>
        <dbReference type="ARBA" id="ARBA00022989"/>
    </source>
</evidence>
<feature type="transmembrane region" description="Helical" evidence="9">
    <location>
        <begin position="217"/>
        <end position="240"/>
    </location>
</feature>
<keyword evidence="5 9" id="KW-0812">Transmembrane</keyword>
<dbReference type="CDD" id="cd06261">
    <property type="entry name" value="TM_PBP2"/>
    <property type="match status" value="1"/>
</dbReference>
<evidence type="ECO:0000256" key="7">
    <source>
        <dbReference type="ARBA" id="ARBA00023136"/>
    </source>
</evidence>
<reference evidence="11 12" key="1">
    <citation type="submission" date="2021-05" db="EMBL/GenBank/DDBJ databases">
        <title>Isolation, identification, and the growth promoting effects of Pantoea dispersa strain YSD J2 from the aboveground leaves of Cyperus esculentus L.Var. Sativus.</title>
        <authorList>
            <person name="Wang S."/>
            <person name="Tang X.M."/>
            <person name="Huang Y.N."/>
        </authorList>
    </citation>
    <scope>NUCLEOTIDE SEQUENCE [LARGE SCALE GENOMIC DNA]</scope>
    <source>
        <strain evidence="12">YSD YN2</strain>
    </source>
</reference>
<evidence type="ECO:0000313" key="11">
    <source>
        <dbReference type="EMBL" id="UYU31197.1"/>
    </source>
</evidence>
<keyword evidence="2" id="KW-0813">Transport</keyword>
<feature type="transmembrane region" description="Helical" evidence="9">
    <location>
        <begin position="160"/>
        <end position="186"/>
    </location>
</feature>
<dbReference type="InterPro" id="IPR035906">
    <property type="entry name" value="MetI-like_sf"/>
</dbReference>
<dbReference type="RefSeq" id="WP_390901297.1">
    <property type="nucleotide sequence ID" value="NZ_CP074352.1"/>
</dbReference>
<accession>A0ABY6JBI6</accession>
<dbReference type="Proteomes" id="UP001156318">
    <property type="component" value="Chromosome"/>
</dbReference>
<comment type="subcellular location">
    <subcellularLocation>
        <location evidence="1">Cell inner membrane</location>
        <topology evidence="1">Multi-pass membrane protein</topology>
    </subcellularLocation>
</comment>
<name>A0ABY6JBI6_9ENTR</name>
<organism evidence="11 12">
    <name type="scientific">Siccibacter colletis</name>
    <dbReference type="NCBI Taxonomy" id="1505757"/>
    <lineage>
        <taxon>Bacteria</taxon>
        <taxon>Pseudomonadati</taxon>
        <taxon>Pseudomonadota</taxon>
        <taxon>Gammaproteobacteria</taxon>
        <taxon>Enterobacterales</taxon>
        <taxon>Enterobacteriaceae</taxon>
        <taxon>Siccibacter</taxon>
    </lineage>
</organism>
<evidence type="ECO:0000256" key="4">
    <source>
        <dbReference type="ARBA" id="ARBA00022519"/>
    </source>
</evidence>
<dbReference type="SUPFAM" id="SSF161098">
    <property type="entry name" value="MetI-like"/>
    <property type="match status" value="1"/>
</dbReference>
<sequence>MSLSWQSAASPTREGGRPPRRMRNPLPRAVLFAFVPALTVFVAFWLIPFGWLVVLGTMPDSSSQQNAYWTVLANPRYLESLGITLLLSAAVSVAAVAVSAVVACFLARHAVPGKGLLLALLTFPLAFPGVVVGFLIIMLGGRQGLFSQLGAALTGDRWTFAYSLGGLFLGYLYFSIPRVVMTLVAACEKLDRSLEEAARSLGAGNWRIVRDVIVPGLAPALLSSCAICFATSMGAFGTAFTLGTELTVLPLTIYGEFTNYANFATAAALSVIMGLVTWGALLLARRFSGTTVGSTL</sequence>
<evidence type="ECO:0000256" key="2">
    <source>
        <dbReference type="ARBA" id="ARBA00022448"/>
    </source>
</evidence>
<evidence type="ECO:0000313" key="12">
    <source>
        <dbReference type="Proteomes" id="UP001156318"/>
    </source>
</evidence>
<feature type="transmembrane region" description="Helical" evidence="9">
    <location>
        <begin position="260"/>
        <end position="284"/>
    </location>
</feature>
<feature type="compositionally biased region" description="Polar residues" evidence="8">
    <location>
        <begin position="1"/>
        <end position="10"/>
    </location>
</feature>
<evidence type="ECO:0000256" key="9">
    <source>
        <dbReference type="SAM" id="Phobius"/>
    </source>
</evidence>
<dbReference type="PANTHER" id="PTHR30183">
    <property type="entry name" value="MOLYBDENUM TRANSPORT SYSTEM PERMEASE PROTEIN MODB"/>
    <property type="match status" value="1"/>
</dbReference>
<feature type="transmembrane region" description="Helical" evidence="9">
    <location>
        <begin position="81"/>
        <end position="106"/>
    </location>
</feature>
<evidence type="ECO:0000256" key="1">
    <source>
        <dbReference type="ARBA" id="ARBA00004429"/>
    </source>
</evidence>
<dbReference type="Gene3D" id="1.10.3720.10">
    <property type="entry name" value="MetI-like"/>
    <property type="match status" value="1"/>
</dbReference>
<protein>
    <submittedName>
        <fullName evidence="11">ABC transporter permease</fullName>
    </submittedName>
</protein>
<evidence type="ECO:0000256" key="5">
    <source>
        <dbReference type="ARBA" id="ARBA00022692"/>
    </source>
</evidence>
<keyword evidence="7 9" id="KW-0472">Membrane</keyword>
<proteinExistence type="predicted"/>
<feature type="region of interest" description="Disordered" evidence="8">
    <location>
        <begin position="1"/>
        <end position="21"/>
    </location>
</feature>
<dbReference type="PANTHER" id="PTHR30183:SF2">
    <property type="entry name" value="IRON UTILIZATION PROTEIN"/>
    <property type="match status" value="1"/>
</dbReference>
<feature type="transmembrane region" description="Helical" evidence="9">
    <location>
        <begin position="118"/>
        <end position="140"/>
    </location>
</feature>
<keyword evidence="12" id="KW-1185">Reference proteome</keyword>
<gene>
    <name evidence="11" type="ORF">KFZ77_15330</name>
</gene>
<dbReference type="EMBL" id="CP074352">
    <property type="protein sequence ID" value="UYU31197.1"/>
    <property type="molecule type" value="Genomic_DNA"/>
</dbReference>
<dbReference type="Pfam" id="PF00528">
    <property type="entry name" value="BPD_transp_1"/>
    <property type="match status" value="1"/>
</dbReference>
<feature type="transmembrane region" description="Helical" evidence="9">
    <location>
        <begin position="29"/>
        <end position="54"/>
    </location>
</feature>
<evidence type="ECO:0000256" key="8">
    <source>
        <dbReference type="SAM" id="MobiDB-lite"/>
    </source>
</evidence>
<evidence type="ECO:0000259" key="10">
    <source>
        <dbReference type="Pfam" id="PF00528"/>
    </source>
</evidence>
<keyword evidence="6 9" id="KW-1133">Transmembrane helix</keyword>
<evidence type="ECO:0000256" key="3">
    <source>
        <dbReference type="ARBA" id="ARBA00022475"/>
    </source>
</evidence>
<feature type="domain" description="ABC transmembrane type-1" evidence="10">
    <location>
        <begin position="101"/>
        <end position="286"/>
    </location>
</feature>
<keyword evidence="3" id="KW-1003">Cell membrane</keyword>
<keyword evidence="4" id="KW-0997">Cell inner membrane</keyword>
<dbReference type="InterPro" id="IPR000515">
    <property type="entry name" value="MetI-like"/>
</dbReference>